<dbReference type="RefSeq" id="WP_007930546.1">
    <property type="nucleotide sequence ID" value="NZ_AKVJ01000004.1"/>
</dbReference>
<accession>I9LJX5</accession>
<dbReference type="OrthoDB" id="9967072at2"/>
<evidence type="ECO:0000313" key="1">
    <source>
        <dbReference type="EMBL" id="EIW20731.1"/>
    </source>
</evidence>
<reference evidence="1 2" key="1">
    <citation type="journal article" date="2012" name="J. Bacteriol.">
        <title>Draft Genome Sequences for Two Metal-Reducing Pelosinus fermentans Strains Isolated from a Cr(VI)-Contaminated Site and for Type Strain R7.</title>
        <authorList>
            <person name="Brown S.D."/>
            <person name="Podar M."/>
            <person name="Klingeman D.M."/>
            <person name="Johnson C.M."/>
            <person name="Yang Z.K."/>
            <person name="Utturkar S.M."/>
            <person name="Land M.L."/>
            <person name="Mosher J.J."/>
            <person name="Hurt R.A.Jr."/>
            <person name="Phelps T.J."/>
            <person name="Palumbo A.V."/>
            <person name="Arkin A.P."/>
            <person name="Hazen T.C."/>
            <person name="Elias D.A."/>
        </authorList>
    </citation>
    <scope>NUCLEOTIDE SEQUENCE [LARGE SCALE GENOMIC DNA]</scope>
    <source>
        <strain evidence="1 2">B4</strain>
    </source>
</reference>
<keyword evidence="2" id="KW-1185">Reference proteome</keyword>
<proteinExistence type="predicted"/>
<dbReference type="EMBL" id="AKVJ01000004">
    <property type="protein sequence ID" value="EIW20731.1"/>
    <property type="molecule type" value="Genomic_DNA"/>
</dbReference>
<dbReference type="PATRIC" id="fig|1149862.3.peg.219"/>
<protein>
    <submittedName>
        <fullName evidence="1">Uncharacterized protein</fullName>
    </submittedName>
</protein>
<sequence>MKIIVNSENEKKLLERFFEAMHDLDMVEELNEIDQKTCGDDTYLDSYDEIFLRQAICDVSVMVDSSVQEIYVEHYNLQGKCVDCGIITEGTIDGEDISYDEWMDKTSDESVKSWKCESCFNKGEE</sequence>
<organism evidence="1 2">
    <name type="scientific">Pelosinus fermentans B4</name>
    <dbReference type="NCBI Taxonomy" id="1149862"/>
    <lineage>
        <taxon>Bacteria</taxon>
        <taxon>Bacillati</taxon>
        <taxon>Bacillota</taxon>
        <taxon>Negativicutes</taxon>
        <taxon>Selenomonadales</taxon>
        <taxon>Sporomusaceae</taxon>
        <taxon>Pelosinus</taxon>
    </lineage>
</organism>
<dbReference type="Proteomes" id="UP000004324">
    <property type="component" value="Unassembled WGS sequence"/>
</dbReference>
<dbReference type="AlphaFoldDB" id="I9LJX5"/>
<name>I9LJX5_9FIRM</name>
<gene>
    <name evidence="1" type="ORF">FB4_1943</name>
</gene>
<comment type="caution">
    <text evidence="1">The sequence shown here is derived from an EMBL/GenBank/DDBJ whole genome shotgun (WGS) entry which is preliminary data.</text>
</comment>
<evidence type="ECO:0000313" key="2">
    <source>
        <dbReference type="Proteomes" id="UP000004324"/>
    </source>
</evidence>